<reference evidence="2 3" key="1">
    <citation type="submission" date="2019-04" db="EMBL/GenBank/DDBJ databases">
        <authorList>
            <person name="Van Vliet M D."/>
        </authorList>
    </citation>
    <scope>NUCLEOTIDE SEQUENCE [LARGE SCALE GENOMIC DNA]</scope>
    <source>
        <strain evidence="2 3">F21</strain>
    </source>
</reference>
<gene>
    <name evidence="2" type="ORF">SCARR_05137</name>
</gene>
<keyword evidence="3" id="KW-1185">Reference proteome</keyword>
<evidence type="ECO:0000313" key="2">
    <source>
        <dbReference type="EMBL" id="VGO23038.1"/>
    </source>
</evidence>
<evidence type="ECO:0000313" key="3">
    <source>
        <dbReference type="Proteomes" id="UP000346198"/>
    </source>
</evidence>
<keyword evidence="1" id="KW-0472">Membrane</keyword>
<name>A0A6C2US02_9BACT</name>
<organism evidence="2 3">
    <name type="scientific">Pontiella sulfatireligans</name>
    <dbReference type="NCBI Taxonomy" id="2750658"/>
    <lineage>
        <taxon>Bacteria</taxon>
        <taxon>Pseudomonadati</taxon>
        <taxon>Kiritimatiellota</taxon>
        <taxon>Kiritimatiellia</taxon>
        <taxon>Kiritimatiellales</taxon>
        <taxon>Pontiellaceae</taxon>
        <taxon>Pontiella</taxon>
    </lineage>
</organism>
<protein>
    <recommendedName>
        <fullName evidence="4">Type II secretion system protein I</fullName>
    </recommendedName>
</protein>
<dbReference type="NCBIfam" id="TIGR02532">
    <property type="entry name" value="IV_pilin_GFxxxE"/>
    <property type="match status" value="1"/>
</dbReference>
<evidence type="ECO:0008006" key="4">
    <source>
        <dbReference type="Google" id="ProtNLM"/>
    </source>
</evidence>
<dbReference type="Proteomes" id="UP000346198">
    <property type="component" value="Unassembled WGS sequence"/>
</dbReference>
<proteinExistence type="predicted"/>
<sequence>MKKLIQCTRKRGFTLIEIMLALLVITVGIVAASGLLGTSLDSAAKSHDDLNIVSFSDMVLNYCHAVTNWSELPPDGTLAVPDYDGGTFNLQQGSLERFECPAYTVSYKLEAQTHGPSIKALTLQLWPGYTSNGTARVFYTEIYNWADK</sequence>
<keyword evidence="1" id="KW-1133">Transmembrane helix</keyword>
<feature type="transmembrane region" description="Helical" evidence="1">
    <location>
        <begin position="12"/>
        <end position="36"/>
    </location>
</feature>
<keyword evidence="1" id="KW-0812">Transmembrane</keyword>
<dbReference type="AlphaFoldDB" id="A0A6C2US02"/>
<dbReference type="PROSITE" id="PS00409">
    <property type="entry name" value="PROKAR_NTER_METHYL"/>
    <property type="match status" value="1"/>
</dbReference>
<dbReference type="EMBL" id="CAAHFH010000003">
    <property type="protein sequence ID" value="VGO23038.1"/>
    <property type="molecule type" value="Genomic_DNA"/>
</dbReference>
<accession>A0A6C2US02</accession>
<evidence type="ECO:0000256" key="1">
    <source>
        <dbReference type="SAM" id="Phobius"/>
    </source>
</evidence>
<dbReference type="InterPro" id="IPR012902">
    <property type="entry name" value="N_methyl_site"/>
</dbReference>
<dbReference type="RefSeq" id="WP_136065072.1">
    <property type="nucleotide sequence ID" value="NZ_CAAHFH010000003.1"/>
</dbReference>
<dbReference type="Pfam" id="PF07963">
    <property type="entry name" value="N_methyl"/>
    <property type="match status" value="1"/>
</dbReference>